<name>A0A848LGN4_9BACT</name>
<sequence length="132" mass="14729">MINGSCCCGAIKFELINPPSMMGTCHCSRCRKVGASTLVFVKKDDFRWIQGQEFVARYEPEAPYKHSRTFCKQCGTSLGEAGSQQDSFPISANCLDADPLVRNTFHVFVASKPAWYEICDSAKQFQEYPPNG</sequence>
<proteinExistence type="inferred from homology"/>
<dbReference type="InterPro" id="IPR006913">
    <property type="entry name" value="CENP-V/GFA"/>
</dbReference>
<dbReference type="EMBL" id="JABBJJ010000070">
    <property type="protein sequence ID" value="NMO16535.1"/>
    <property type="molecule type" value="Genomic_DNA"/>
</dbReference>
<keyword evidence="4" id="KW-0456">Lyase</keyword>
<dbReference type="InterPro" id="IPR011057">
    <property type="entry name" value="Mss4-like_sf"/>
</dbReference>
<keyword evidence="3" id="KW-0862">Zinc</keyword>
<dbReference type="SUPFAM" id="SSF51316">
    <property type="entry name" value="Mss4-like"/>
    <property type="match status" value="1"/>
</dbReference>
<gene>
    <name evidence="6" type="ORF">HG543_16960</name>
</gene>
<comment type="similarity">
    <text evidence="1">Belongs to the Gfa family.</text>
</comment>
<dbReference type="PANTHER" id="PTHR33337:SF40">
    <property type="entry name" value="CENP-V_GFA DOMAIN-CONTAINING PROTEIN-RELATED"/>
    <property type="match status" value="1"/>
</dbReference>
<dbReference type="Gene3D" id="3.90.1590.10">
    <property type="entry name" value="glutathione-dependent formaldehyde- activating enzyme (gfa)"/>
    <property type="match status" value="1"/>
</dbReference>
<dbReference type="AlphaFoldDB" id="A0A848LGN4"/>
<dbReference type="GO" id="GO:0016846">
    <property type="term" value="F:carbon-sulfur lyase activity"/>
    <property type="evidence" value="ECO:0007669"/>
    <property type="project" value="InterPro"/>
</dbReference>
<organism evidence="6 7">
    <name type="scientific">Pyxidicoccus fallax</name>
    <dbReference type="NCBI Taxonomy" id="394095"/>
    <lineage>
        <taxon>Bacteria</taxon>
        <taxon>Pseudomonadati</taxon>
        <taxon>Myxococcota</taxon>
        <taxon>Myxococcia</taxon>
        <taxon>Myxococcales</taxon>
        <taxon>Cystobacterineae</taxon>
        <taxon>Myxococcaceae</taxon>
        <taxon>Pyxidicoccus</taxon>
    </lineage>
</organism>
<evidence type="ECO:0000256" key="4">
    <source>
        <dbReference type="ARBA" id="ARBA00023239"/>
    </source>
</evidence>
<dbReference type="PROSITE" id="PS51891">
    <property type="entry name" value="CENP_V_GFA"/>
    <property type="match status" value="1"/>
</dbReference>
<comment type="caution">
    <text evidence="6">The sequence shown here is derived from an EMBL/GenBank/DDBJ whole genome shotgun (WGS) entry which is preliminary data.</text>
</comment>
<dbReference type="PANTHER" id="PTHR33337">
    <property type="entry name" value="GFA DOMAIN-CONTAINING PROTEIN"/>
    <property type="match status" value="1"/>
</dbReference>
<dbReference type="GO" id="GO:0046872">
    <property type="term" value="F:metal ion binding"/>
    <property type="evidence" value="ECO:0007669"/>
    <property type="project" value="UniProtKB-KW"/>
</dbReference>
<dbReference type="Proteomes" id="UP000518300">
    <property type="component" value="Unassembled WGS sequence"/>
</dbReference>
<dbReference type="Pfam" id="PF04828">
    <property type="entry name" value="GFA"/>
    <property type="match status" value="1"/>
</dbReference>
<evidence type="ECO:0000256" key="3">
    <source>
        <dbReference type="ARBA" id="ARBA00022833"/>
    </source>
</evidence>
<protein>
    <submittedName>
        <fullName evidence="6">GFA family protein</fullName>
    </submittedName>
</protein>
<reference evidence="6 7" key="1">
    <citation type="submission" date="2020-04" db="EMBL/GenBank/DDBJ databases">
        <title>Draft genome of Pyxidicoccus fallax type strain.</title>
        <authorList>
            <person name="Whitworth D.E."/>
        </authorList>
    </citation>
    <scope>NUCLEOTIDE SEQUENCE [LARGE SCALE GENOMIC DNA]</scope>
    <source>
        <strain evidence="6 7">DSM 14698</strain>
    </source>
</reference>
<evidence type="ECO:0000313" key="7">
    <source>
        <dbReference type="Proteomes" id="UP000518300"/>
    </source>
</evidence>
<accession>A0A848LGN4</accession>
<keyword evidence="7" id="KW-1185">Reference proteome</keyword>
<evidence type="ECO:0000256" key="1">
    <source>
        <dbReference type="ARBA" id="ARBA00005495"/>
    </source>
</evidence>
<keyword evidence="2" id="KW-0479">Metal-binding</keyword>
<evidence type="ECO:0000313" key="6">
    <source>
        <dbReference type="EMBL" id="NMO16535.1"/>
    </source>
</evidence>
<feature type="domain" description="CENP-V/GFA" evidence="5">
    <location>
        <begin position="2"/>
        <end position="117"/>
    </location>
</feature>
<evidence type="ECO:0000259" key="5">
    <source>
        <dbReference type="PROSITE" id="PS51891"/>
    </source>
</evidence>
<evidence type="ECO:0000256" key="2">
    <source>
        <dbReference type="ARBA" id="ARBA00022723"/>
    </source>
</evidence>